<dbReference type="Proteomes" id="UP000886523">
    <property type="component" value="Unassembled WGS sequence"/>
</dbReference>
<dbReference type="Pfam" id="PF07690">
    <property type="entry name" value="MFS_1"/>
    <property type="match status" value="1"/>
</dbReference>
<dbReference type="InterPro" id="IPR036259">
    <property type="entry name" value="MFS_trans_sf"/>
</dbReference>
<keyword evidence="2 5" id="KW-0812">Transmembrane</keyword>
<keyword evidence="4 5" id="KW-0472">Membrane</keyword>
<evidence type="ECO:0000313" key="6">
    <source>
        <dbReference type="EMBL" id="KAF9519223.1"/>
    </source>
</evidence>
<dbReference type="InterPro" id="IPR011701">
    <property type="entry name" value="MFS"/>
</dbReference>
<comment type="caution">
    <text evidence="6">The sequence shown here is derived from an EMBL/GenBank/DDBJ whole genome shotgun (WGS) entry which is preliminary data.</text>
</comment>
<evidence type="ECO:0000313" key="7">
    <source>
        <dbReference type="Proteomes" id="UP000886523"/>
    </source>
</evidence>
<keyword evidence="3 5" id="KW-1133">Transmembrane helix</keyword>
<feature type="transmembrane region" description="Helical" evidence="5">
    <location>
        <begin position="273"/>
        <end position="296"/>
    </location>
</feature>
<proteinExistence type="predicted"/>
<feature type="transmembrane region" description="Helical" evidence="5">
    <location>
        <begin position="404"/>
        <end position="422"/>
    </location>
</feature>
<accession>A0A9P6B7J5</accession>
<dbReference type="InterPro" id="IPR049680">
    <property type="entry name" value="FLVCR1-2_SLC49-like"/>
</dbReference>
<dbReference type="SUPFAM" id="SSF103473">
    <property type="entry name" value="MFS general substrate transporter"/>
    <property type="match status" value="1"/>
</dbReference>
<keyword evidence="7" id="KW-1185">Reference proteome</keyword>
<dbReference type="AlphaFoldDB" id="A0A9P6B7J5"/>
<evidence type="ECO:0000256" key="1">
    <source>
        <dbReference type="ARBA" id="ARBA00004141"/>
    </source>
</evidence>
<evidence type="ECO:0000256" key="5">
    <source>
        <dbReference type="SAM" id="Phobius"/>
    </source>
</evidence>
<feature type="transmembrane region" description="Helical" evidence="5">
    <location>
        <begin position="334"/>
        <end position="353"/>
    </location>
</feature>
<gene>
    <name evidence="6" type="ORF">BS47DRAFT_1375143</name>
</gene>
<reference evidence="6" key="1">
    <citation type="journal article" date="2020" name="Nat. Commun.">
        <title>Large-scale genome sequencing of mycorrhizal fungi provides insights into the early evolution of symbiotic traits.</title>
        <authorList>
            <person name="Miyauchi S."/>
            <person name="Kiss E."/>
            <person name="Kuo A."/>
            <person name="Drula E."/>
            <person name="Kohler A."/>
            <person name="Sanchez-Garcia M."/>
            <person name="Morin E."/>
            <person name="Andreopoulos B."/>
            <person name="Barry K.W."/>
            <person name="Bonito G."/>
            <person name="Buee M."/>
            <person name="Carver A."/>
            <person name="Chen C."/>
            <person name="Cichocki N."/>
            <person name="Clum A."/>
            <person name="Culley D."/>
            <person name="Crous P.W."/>
            <person name="Fauchery L."/>
            <person name="Girlanda M."/>
            <person name="Hayes R.D."/>
            <person name="Keri Z."/>
            <person name="LaButti K."/>
            <person name="Lipzen A."/>
            <person name="Lombard V."/>
            <person name="Magnuson J."/>
            <person name="Maillard F."/>
            <person name="Murat C."/>
            <person name="Nolan M."/>
            <person name="Ohm R.A."/>
            <person name="Pangilinan J."/>
            <person name="Pereira M.F."/>
            <person name="Perotto S."/>
            <person name="Peter M."/>
            <person name="Pfister S."/>
            <person name="Riley R."/>
            <person name="Sitrit Y."/>
            <person name="Stielow J.B."/>
            <person name="Szollosi G."/>
            <person name="Zifcakova L."/>
            <person name="Stursova M."/>
            <person name="Spatafora J.W."/>
            <person name="Tedersoo L."/>
            <person name="Vaario L.M."/>
            <person name="Yamada A."/>
            <person name="Yan M."/>
            <person name="Wang P."/>
            <person name="Xu J."/>
            <person name="Bruns T."/>
            <person name="Baldrian P."/>
            <person name="Vilgalys R."/>
            <person name="Dunand C."/>
            <person name="Henrissat B."/>
            <person name="Grigoriev I.V."/>
            <person name="Hibbett D."/>
            <person name="Nagy L.G."/>
            <person name="Martin F.M."/>
        </authorList>
    </citation>
    <scope>NUCLEOTIDE SEQUENCE</scope>
    <source>
        <strain evidence="6">UP504</strain>
    </source>
</reference>
<feature type="transmembrane region" description="Helical" evidence="5">
    <location>
        <begin position="365"/>
        <end position="384"/>
    </location>
</feature>
<protein>
    <recommendedName>
        <fullName evidence="8">MFS general substrate transporter</fullName>
    </recommendedName>
</protein>
<evidence type="ECO:0008006" key="8">
    <source>
        <dbReference type="Google" id="ProtNLM"/>
    </source>
</evidence>
<evidence type="ECO:0000256" key="3">
    <source>
        <dbReference type="ARBA" id="ARBA00022989"/>
    </source>
</evidence>
<dbReference type="OrthoDB" id="422206at2759"/>
<dbReference type="Gene3D" id="1.20.1250.20">
    <property type="entry name" value="MFS general substrate transporter like domains"/>
    <property type="match status" value="2"/>
</dbReference>
<dbReference type="EMBL" id="MU128919">
    <property type="protein sequence ID" value="KAF9519223.1"/>
    <property type="molecule type" value="Genomic_DNA"/>
</dbReference>
<dbReference type="GO" id="GO:0022857">
    <property type="term" value="F:transmembrane transporter activity"/>
    <property type="evidence" value="ECO:0007669"/>
    <property type="project" value="InterPro"/>
</dbReference>
<organism evidence="6 7">
    <name type="scientific">Hydnum rufescens UP504</name>
    <dbReference type="NCBI Taxonomy" id="1448309"/>
    <lineage>
        <taxon>Eukaryota</taxon>
        <taxon>Fungi</taxon>
        <taxon>Dikarya</taxon>
        <taxon>Basidiomycota</taxon>
        <taxon>Agaricomycotina</taxon>
        <taxon>Agaricomycetes</taxon>
        <taxon>Cantharellales</taxon>
        <taxon>Hydnaceae</taxon>
        <taxon>Hydnum</taxon>
    </lineage>
</organism>
<evidence type="ECO:0000256" key="2">
    <source>
        <dbReference type="ARBA" id="ARBA00022692"/>
    </source>
</evidence>
<comment type="subcellular location">
    <subcellularLocation>
        <location evidence="1">Membrane</location>
        <topology evidence="1">Multi-pass membrane protein</topology>
    </subcellularLocation>
</comment>
<feature type="transmembrane region" description="Helical" evidence="5">
    <location>
        <begin position="76"/>
        <end position="98"/>
    </location>
</feature>
<dbReference type="PANTHER" id="PTHR10924:SF6">
    <property type="entry name" value="SOLUTE CARRIER FAMILY 49 MEMBER A3"/>
    <property type="match status" value="1"/>
</dbReference>
<name>A0A9P6B7J5_9AGAM</name>
<dbReference type="GO" id="GO:0016020">
    <property type="term" value="C:membrane"/>
    <property type="evidence" value="ECO:0007669"/>
    <property type="project" value="UniProtKB-SubCell"/>
</dbReference>
<feature type="transmembrane region" description="Helical" evidence="5">
    <location>
        <begin position="148"/>
        <end position="170"/>
    </location>
</feature>
<feature type="transmembrane region" description="Helical" evidence="5">
    <location>
        <begin position="27"/>
        <end position="47"/>
    </location>
</feature>
<feature type="transmembrane region" description="Helical" evidence="5">
    <location>
        <begin position="302"/>
        <end position="322"/>
    </location>
</feature>
<evidence type="ECO:0000256" key="4">
    <source>
        <dbReference type="ARBA" id="ARBA00023136"/>
    </source>
</evidence>
<feature type="transmembrane region" description="Helical" evidence="5">
    <location>
        <begin position="110"/>
        <end position="128"/>
    </location>
</feature>
<sequence>MAMRKESVESSSDKEDPPSIDVYKRRWVGLVGLILLNISAGMGWLWFAPISVQASSQLGMSLTKINWLNNLVNLTYVPVSLLCIGASCVMVIGAWIRYSATPRWLSPHSVHALLFLGQLGVGLAQPVFQVLAPKYSELWFDLKSRTTATALISVANPFGGALGELISPLIDNVRTSILILAIINSVLGFGALLISTGPPTPPTFSGSKPSVPMMEVLRACVRRPRVGELVMNRQQSLDFFIVTLLFAVLVAGANSFFILVNQIFEPYGYSSDAAGNMGGAMIIAGLIGAFVAAPLIDRVFTRHLALTAKIIVPVLSVAWLSLIWDVRPNNYGGLYPVFVVLGVGSFVLLPVALEIGCEVTSSPETSSAVFWCAANALTVVFVELMDTMRAGPDAHPPRNMNRSLVFLGSLMMVSHVAVYGLTAHQTRRETDAAKASEAAMMA</sequence>
<feature type="transmembrane region" description="Helical" evidence="5">
    <location>
        <begin position="177"/>
        <end position="195"/>
    </location>
</feature>
<dbReference type="PANTHER" id="PTHR10924">
    <property type="entry name" value="MAJOR FACILITATOR SUPERFAMILY PROTEIN-RELATED"/>
    <property type="match status" value="1"/>
</dbReference>
<feature type="transmembrane region" description="Helical" evidence="5">
    <location>
        <begin position="239"/>
        <end position="261"/>
    </location>
</feature>